<keyword evidence="3" id="KW-1185">Reference proteome</keyword>
<dbReference type="InterPro" id="IPR007410">
    <property type="entry name" value="LpqE-like"/>
</dbReference>
<dbReference type="PANTHER" id="PTHR36302">
    <property type="entry name" value="BLR7088 PROTEIN"/>
    <property type="match status" value="1"/>
</dbReference>
<dbReference type="Gene3D" id="2.60.40.1890">
    <property type="entry name" value="PCu(A)C copper chaperone"/>
    <property type="match status" value="1"/>
</dbReference>
<protein>
    <submittedName>
        <fullName evidence="2">Copper-binding protein</fullName>
    </submittedName>
</protein>
<evidence type="ECO:0000256" key="1">
    <source>
        <dbReference type="SAM" id="SignalP"/>
    </source>
</evidence>
<dbReference type="OrthoDB" id="9796962at2"/>
<feature type="signal peptide" evidence="1">
    <location>
        <begin position="1"/>
        <end position="21"/>
    </location>
</feature>
<dbReference type="KEGG" id="paru:CYR75_00670"/>
<evidence type="ECO:0000313" key="3">
    <source>
        <dbReference type="Proteomes" id="UP000234882"/>
    </source>
</evidence>
<proteinExistence type="predicted"/>
<dbReference type="SUPFAM" id="SSF110087">
    <property type="entry name" value="DR1885-like metal-binding protein"/>
    <property type="match status" value="1"/>
</dbReference>
<dbReference type="EMBL" id="CP025583">
    <property type="protein sequence ID" value="AUM75441.1"/>
    <property type="molecule type" value="Genomic_DNA"/>
</dbReference>
<dbReference type="AlphaFoldDB" id="A0A2K9MIJ8"/>
<dbReference type="InterPro" id="IPR036182">
    <property type="entry name" value="PCuAC_sf"/>
</dbReference>
<sequence length="162" mass="16550">MKTLSLALAAFMLPLASAGFAAEGDLSLSDGYARSSNPKAGAVFAMLHNAGGSDCTLQAVATDSAEVAELHTHEHGAHGVMRMTKVEAGFTVPAGGTHLLERGGDHIMLMGLTAPLENGAEVALTLDFGDCGTLQATVPVDNDRQAEAAAPMAHDGAPMTQH</sequence>
<name>A0A2K9MIJ8_9RHOB</name>
<dbReference type="Pfam" id="PF04314">
    <property type="entry name" value="PCuAC"/>
    <property type="match status" value="1"/>
</dbReference>
<keyword evidence="1" id="KW-0732">Signal</keyword>
<organism evidence="2 3">
    <name type="scientific">Paracoccus jeotgali</name>
    <dbReference type="NCBI Taxonomy" id="2065379"/>
    <lineage>
        <taxon>Bacteria</taxon>
        <taxon>Pseudomonadati</taxon>
        <taxon>Pseudomonadota</taxon>
        <taxon>Alphaproteobacteria</taxon>
        <taxon>Rhodobacterales</taxon>
        <taxon>Paracoccaceae</taxon>
        <taxon>Paracoccus</taxon>
    </lineage>
</organism>
<reference evidence="3" key="1">
    <citation type="submission" date="2017-12" db="EMBL/GenBank/DDBJ databases">
        <title>Genomic analysis of Paracoccus sp. CBA4604.</title>
        <authorList>
            <person name="Roh S.W."/>
            <person name="Kim J.Y."/>
            <person name="Kim J.S."/>
        </authorList>
    </citation>
    <scope>NUCLEOTIDE SEQUENCE [LARGE SCALE GENOMIC DNA]</scope>
    <source>
        <strain evidence="3">CBA4604</strain>
    </source>
</reference>
<accession>A0A2K9MIJ8</accession>
<dbReference type="InterPro" id="IPR058248">
    <property type="entry name" value="Lxx211020-like"/>
</dbReference>
<dbReference type="Proteomes" id="UP000234882">
    <property type="component" value="Chromosome"/>
</dbReference>
<evidence type="ECO:0000313" key="2">
    <source>
        <dbReference type="EMBL" id="AUM75441.1"/>
    </source>
</evidence>
<feature type="chain" id="PRO_5014752698" evidence="1">
    <location>
        <begin position="22"/>
        <end position="162"/>
    </location>
</feature>
<dbReference type="PANTHER" id="PTHR36302:SF1">
    <property type="entry name" value="COPPER CHAPERONE PCU(A)C"/>
    <property type="match status" value="1"/>
</dbReference>
<gene>
    <name evidence="2" type="ORF">CYR75_00670</name>
</gene>